<dbReference type="Pfam" id="PF08352">
    <property type="entry name" value="oligo_HPY"/>
    <property type="match status" value="1"/>
</dbReference>
<protein>
    <submittedName>
        <fullName evidence="6">Dipeptide ABC transporter ATP-binding protein</fullName>
    </submittedName>
</protein>
<gene>
    <name evidence="6" type="ORF">ACK4CP_26470</name>
</gene>
<evidence type="ECO:0000256" key="2">
    <source>
        <dbReference type="ARBA" id="ARBA00022448"/>
    </source>
</evidence>
<sequence>MTTTLPTAAEDTAQSATLPVLEIQNLTISYRGGAQAAVRGVNLTIRPGEVVAVIGESGSGKSTLSKAAIGLLPDSARIDSGSIRVAGHELTGLSEREVVKLRGKVVALVPQDPATSLDPVQPIGRQLTEVFRLHPGAKRLSRAELRAKAVELLDVVGIDHPEQRLRQYPHELSGGMKQRVLIAIAFGLHPTLLIADEPTSALDVTVQKQVLEVFDRLTGQTGVAVLFVTHNLAVASDHATRAIVMRNGEVLDNGPIDDLVLRPEHGYTRQLISSAFGLGDRGAPVSRAPTAPADPVVEVVGLTKVFTHGPNGHFRAVDDVTFTLTRNSTFALVGESGSGKSTTARLILGLTRPDAGGVAIEGTEVTGLRRQAKRDVWRKIQLVQQNPQVALDPRLTVEQIVDEPLRSFGLGDRTDRRRRVTELLDQVGLAGSFATRKPRELSGGQQQRVAIARALAPRSPIVVLDEALSALDVVTQRRILDLLHEVQRELELTYLFISHDLDLVRSISDHVAVMRRGRVVETGPTERIFAEPGSEYTRALLDAAPGHRLRSQLAQMTS</sequence>
<keyword evidence="2" id="KW-0813">Transport</keyword>
<name>A0ABW9M2U4_9MYCO</name>
<dbReference type="Gene3D" id="3.40.50.300">
    <property type="entry name" value="P-loop containing nucleotide triphosphate hydrolases"/>
    <property type="match status" value="2"/>
</dbReference>
<dbReference type="InterPro" id="IPR017871">
    <property type="entry name" value="ABC_transporter-like_CS"/>
</dbReference>
<dbReference type="InterPro" id="IPR003593">
    <property type="entry name" value="AAA+_ATPase"/>
</dbReference>
<feature type="domain" description="ABC transporter" evidence="5">
    <location>
        <begin position="21"/>
        <end position="272"/>
    </location>
</feature>
<evidence type="ECO:0000313" key="7">
    <source>
        <dbReference type="Proteomes" id="UP001635817"/>
    </source>
</evidence>
<dbReference type="RefSeq" id="WP_409552161.1">
    <property type="nucleotide sequence ID" value="NZ_JBKBDE010000011.1"/>
</dbReference>
<keyword evidence="7" id="KW-1185">Reference proteome</keyword>
<dbReference type="PANTHER" id="PTHR43776:SF7">
    <property type="entry name" value="D,D-DIPEPTIDE TRANSPORT ATP-BINDING PROTEIN DDPF-RELATED"/>
    <property type="match status" value="1"/>
</dbReference>
<dbReference type="EMBL" id="JBKBDE010000011">
    <property type="protein sequence ID" value="MFN6553965.1"/>
    <property type="molecule type" value="Genomic_DNA"/>
</dbReference>
<dbReference type="GO" id="GO:0005524">
    <property type="term" value="F:ATP binding"/>
    <property type="evidence" value="ECO:0007669"/>
    <property type="project" value="UniProtKB-KW"/>
</dbReference>
<keyword evidence="3" id="KW-0547">Nucleotide-binding</keyword>
<dbReference type="PROSITE" id="PS00211">
    <property type="entry name" value="ABC_TRANSPORTER_1"/>
    <property type="match status" value="2"/>
</dbReference>
<dbReference type="InterPro" id="IPR003439">
    <property type="entry name" value="ABC_transporter-like_ATP-bd"/>
</dbReference>
<dbReference type="Proteomes" id="UP001635817">
    <property type="component" value="Unassembled WGS sequence"/>
</dbReference>
<dbReference type="InterPro" id="IPR013563">
    <property type="entry name" value="Oligopep_ABC_C"/>
</dbReference>
<dbReference type="InterPro" id="IPR050319">
    <property type="entry name" value="ABC_transp_ATP-bind"/>
</dbReference>
<keyword evidence="4 6" id="KW-0067">ATP-binding</keyword>
<evidence type="ECO:0000256" key="1">
    <source>
        <dbReference type="ARBA" id="ARBA00005417"/>
    </source>
</evidence>
<evidence type="ECO:0000259" key="5">
    <source>
        <dbReference type="PROSITE" id="PS50893"/>
    </source>
</evidence>
<reference evidence="6 7" key="1">
    <citation type="submission" date="2024-12" db="EMBL/GenBank/DDBJ databases">
        <title>The coexistence of Mycolicibacterium septicum and Mycolicibacterium nivoides in clinical samples.</title>
        <authorList>
            <person name="Wang C."/>
            <person name="Feng Y."/>
            <person name="Zong Z."/>
        </authorList>
    </citation>
    <scope>NUCLEOTIDE SEQUENCE [LARGE SCALE GENOMIC DNA]</scope>
    <source>
        <strain evidence="6 7">120310</strain>
    </source>
</reference>
<dbReference type="CDD" id="cd03257">
    <property type="entry name" value="ABC_NikE_OppD_transporters"/>
    <property type="match status" value="2"/>
</dbReference>
<feature type="domain" description="ABC transporter" evidence="5">
    <location>
        <begin position="297"/>
        <end position="541"/>
    </location>
</feature>
<dbReference type="NCBIfam" id="NF008453">
    <property type="entry name" value="PRK11308.1"/>
    <property type="match status" value="2"/>
</dbReference>
<dbReference type="NCBIfam" id="NF007739">
    <property type="entry name" value="PRK10419.1"/>
    <property type="match status" value="2"/>
</dbReference>
<comment type="similarity">
    <text evidence="1">Belongs to the ABC transporter superfamily.</text>
</comment>
<dbReference type="SUPFAM" id="SSF52540">
    <property type="entry name" value="P-loop containing nucleoside triphosphate hydrolases"/>
    <property type="match status" value="2"/>
</dbReference>
<organism evidence="6 7">
    <name type="scientific">Mycolicibacterium septicum</name>
    <dbReference type="NCBI Taxonomy" id="98668"/>
    <lineage>
        <taxon>Bacteria</taxon>
        <taxon>Bacillati</taxon>
        <taxon>Actinomycetota</taxon>
        <taxon>Actinomycetes</taxon>
        <taxon>Mycobacteriales</taxon>
        <taxon>Mycobacteriaceae</taxon>
        <taxon>Mycolicibacterium</taxon>
    </lineage>
</organism>
<comment type="caution">
    <text evidence="6">The sequence shown here is derived from an EMBL/GenBank/DDBJ whole genome shotgun (WGS) entry which is preliminary data.</text>
</comment>
<evidence type="ECO:0000256" key="3">
    <source>
        <dbReference type="ARBA" id="ARBA00022741"/>
    </source>
</evidence>
<accession>A0ABW9M2U4</accession>
<evidence type="ECO:0000313" key="6">
    <source>
        <dbReference type="EMBL" id="MFN6553965.1"/>
    </source>
</evidence>
<evidence type="ECO:0000256" key="4">
    <source>
        <dbReference type="ARBA" id="ARBA00022840"/>
    </source>
</evidence>
<dbReference type="SMART" id="SM00382">
    <property type="entry name" value="AAA"/>
    <property type="match status" value="2"/>
</dbReference>
<dbReference type="PROSITE" id="PS50893">
    <property type="entry name" value="ABC_TRANSPORTER_2"/>
    <property type="match status" value="2"/>
</dbReference>
<proteinExistence type="inferred from homology"/>
<dbReference type="InterPro" id="IPR027417">
    <property type="entry name" value="P-loop_NTPase"/>
</dbReference>
<dbReference type="PANTHER" id="PTHR43776">
    <property type="entry name" value="TRANSPORT ATP-BINDING PROTEIN"/>
    <property type="match status" value="1"/>
</dbReference>
<dbReference type="Pfam" id="PF00005">
    <property type="entry name" value="ABC_tran"/>
    <property type="match status" value="2"/>
</dbReference>